<dbReference type="InterPro" id="IPR029044">
    <property type="entry name" value="Nucleotide-diphossugar_trans"/>
</dbReference>
<dbReference type="GO" id="GO:0102096">
    <property type="term" value="F:decaprenyl-N-acetyl-alpha-D-glucosaminyl-pyrophosphate:dTDP-alpha-L-rhamnose rhamnosyltransferase activity"/>
    <property type="evidence" value="ECO:0007669"/>
    <property type="project" value="UniProtKB-EC"/>
</dbReference>
<dbReference type="PANTHER" id="PTHR43179:SF12">
    <property type="entry name" value="GALACTOFURANOSYLTRANSFERASE GLFT2"/>
    <property type="match status" value="1"/>
</dbReference>
<evidence type="ECO:0000256" key="1">
    <source>
        <dbReference type="ARBA" id="ARBA00006739"/>
    </source>
</evidence>
<gene>
    <name evidence="5" type="primary">wbbL_2</name>
    <name evidence="5" type="ORF">ElP_20900</name>
</gene>
<evidence type="ECO:0000259" key="4">
    <source>
        <dbReference type="Pfam" id="PF00535"/>
    </source>
</evidence>
<sequence>MGWNLVRSTDDDRSCILVLNFDGRGLLAECLPSVLDAAARAPMPCEVTVVDNSSTDDSVPFLRDRFPGVAVVSEPNAGLASFNRVLAGRDEDVVLLLNNDVKLDPGAVGPLVAAVRNDPDALFAAPRCWTFDGSTYEGMRTRVRMRFGLVQGLCRVPGFEREVDRPGLTASAGPVLAVDRRKFLELGGYDPLYFPGRIEDLDLGFRAWMAGWRGVYVPESVAYHRGFGSFEPAFGKEGCDRLALRNTLLFSWKNLSGPRLLGHLGWLAVRALVAAGTGKVAFLRALGGALARLDGALASRRAASVGRRGRLARQEAFFREFRW</sequence>
<dbReference type="InterPro" id="IPR001173">
    <property type="entry name" value="Glyco_trans_2-like"/>
</dbReference>
<dbReference type="OrthoDB" id="9771846at2"/>
<reference evidence="5 6" key="1">
    <citation type="submission" date="2019-02" db="EMBL/GenBank/DDBJ databases">
        <title>Deep-cultivation of Planctomycetes and their phenomic and genomic characterization uncovers novel biology.</title>
        <authorList>
            <person name="Wiegand S."/>
            <person name="Jogler M."/>
            <person name="Boedeker C."/>
            <person name="Pinto D."/>
            <person name="Vollmers J."/>
            <person name="Rivas-Marin E."/>
            <person name="Kohn T."/>
            <person name="Peeters S.H."/>
            <person name="Heuer A."/>
            <person name="Rast P."/>
            <person name="Oberbeckmann S."/>
            <person name="Bunk B."/>
            <person name="Jeske O."/>
            <person name="Meyerdierks A."/>
            <person name="Storesund J.E."/>
            <person name="Kallscheuer N."/>
            <person name="Luecker S."/>
            <person name="Lage O.M."/>
            <person name="Pohl T."/>
            <person name="Merkel B.J."/>
            <person name="Hornburger P."/>
            <person name="Mueller R.-W."/>
            <person name="Bruemmer F."/>
            <person name="Labrenz M."/>
            <person name="Spormann A.M."/>
            <person name="Op den Camp H."/>
            <person name="Overmann J."/>
            <person name="Amann R."/>
            <person name="Jetten M.S.M."/>
            <person name="Mascher T."/>
            <person name="Medema M.H."/>
            <person name="Devos D.P."/>
            <person name="Kaster A.-K."/>
            <person name="Ovreas L."/>
            <person name="Rohde M."/>
            <person name="Galperin M.Y."/>
            <person name="Jogler C."/>
        </authorList>
    </citation>
    <scope>NUCLEOTIDE SEQUENCE [LARGE SCALE GENOMIC DNA]</scope>
    <source>
        <strain evidence="5 6">ElP</strain>
    </source>
</reference>
<organism evidence="5 6">
    <name type="scientific">Tautonia plasticadhaerens</name>
    <dbReference type="NCBI Taxonomy" id="2527974"/>
    <lineage>
        <taxon>Bacteria</taxon>
        <taxon>Pseudomonadati</taxon>
        <taxon>Planctomycetota</taxon>
        <taxon>Planctomycetia</taxon>
        <taxon>Isosphaerales</taxon>
        <taxon>Isosphaeraceae</taxon>
        <taxon>Tautonia</taxon>
    </lineage>
</organism>
<comment type="similarity">
    <text evidence="1">Belongs to the glycosyltransferase 2 family.</text>
</comment>
<evidence type="ECO:0000256" key="2">
    <source>
        <dbReference type="ARBA" id="ARBA00022676"/>
    </source>
</evidence>
<feature type="domain" description="Glycosyltransferase 2-like" evidence="4">
    <location>
        <begin position="17"/>
        <end position="157"/>
    </location>
</feature>
<evidence type="ECO:0000313" key="5">
    <source>
        <dbReference type="EMBL" id="QDV34205.1"/>
    </source>
</evidence>
<dbReference type="Pfam" id="PF00535">
    <property type="entry name" value="Glycos_transf_2"/>
    <property type="match status" value="1"/>
</dbReference>
<proteinExistence type="inferred from homology"/>
<protein>
    <submittedName>
        <fullName evidence="5">N-acetylglucosaminyl-diphospho-decaprenol L-rhamnosyltransferase</fullName>
        <ecNumber evidence="5">2.4.1.289</ecNumber>
    </submittedName>
</protein>
<keyword evidence="2 5" id="KW-0328">Glycosyltransferase</keyword>
<dbReference type="KEGG" id="tpla:ElP_20900"/>
<dbReference type="SUPFAM" id="SSF53448">
    <property type="entry name" value="Nucleotide-diphospho-sugar transferases"/>
    <property type="match status" value="1"/>
</dbReference>
<accession>A0A518H046</accession>
<evidence type="ECO:0000256" key="3">
    <source>
        <dbReference type="ARBA" id="ARBA00022679"/>
    </source>
</evidence>
<name>A0A518H046_9BACT</name>
<dbReference type="PANTHER" id="PTHR43179">
    <property type="entry name" value="RHAMNOSYLTRANSFERASE WBBL"/>
    <property type="match status" value="1"/>
</dbReference>
<keyword evidence="3 5" id="KW-0808">Transferase</keyword>
<dbReference type="EMBL" id="CP036426">
    <property type="protein sequence ID" value="QDV34205.1"/>
    <property type="molecule type" value="Genomic_DNA"/>
</dbReference>
<dbReference type="AlphaFoldDB" id="A0A518H046"/>
<keyword evidence="6" id="KW-1185">Reference proteome</keyword>
<dbReference type="Gene3D" id="3.90.550.10">
    <property type="entry name" value="Spore Coat Polysaccharide Biosynthesis Protein SpsA, Chain A"/>
    <property type="match status" value="1"/>
</dbReference>
<evidence type="ECO:0000313" key="6">
    <source>
        <dbReference type="Proteomes" id="UP000317835"/>
    </source>
</evidence>
<dbReference type="EC" id="2.4.1.289" evidence="5"/>
<dbReference type="Proteomes" id="UP000317835">
    <property type="component" value="Chromosome"/>
</dbReference>